<gene>
    <name evidence="7" type="ORF">B0G85_1805</name>
</gene>
<keyword evidence="2 5" id="KW-0812">Transmembrane</keyword>
<sequence>MTALDRPHHLSAQRLFTLIAGLWVGSLITVGYLVAPAIFSTMTDRQAAGMVAGSIFKIEAYLSVTVCIGLMVLANLLVNRGLHQFRLIRWLLLVMLFCSIGAAFVFIPWMNTLRDNALTQGMPVMLSPSATLFGRLHGVSSVLFMLQSTLGIFLVWKLTRTTARSASHAVS</sequence>
<keyword evidence="4 5" id="KW-0472">Membrane</keyword>
<accession>A0A2M8VIY2</accession>
<protein>
    <submittedName>
        <fullName evidence="7">Uncharacterized protein DUF4149</fullName>
    </submittedName>
</protein>
<evidence type="ECO:0000256" key="4">
    <source>
        <dbReference type="ARBA" id="ARBA00023136"/>
    </source>
</evidence>
<evidence type="ECO:0000256" key="3">
    <source>
        <dbReference type="ARBA" id="ARBA00022989"/>
    </source>
</evidence>
<evidence type="ECO:0000256" key="5">
    <source>
        <dbReference type="SAM" id="Phobius"/>
    </source>
</evidence>
<dbReference type="GO" id="GO:0016020">
    <property type="term" value="C:membrane"/>
    <property type="evidence" value="ECO:0007669"/>
    <property type="project" value="UniProtKB-SubCell"/>
</dbReference>
<feature type="transmembrane region" description="Helical" evidence="5">
    <location>
        <begin position="90"/>
        <end position="110"/>
    </location>
</feature>
<evidence type="ECO:0000256" key="2">
    <source>
        <dbReference type="ARBA" id="ARBA00022692"/>
    </source>
</evidence>
<dbReference type="RefSeq" id="WP_100380109.1">
    <property type="nucleotide sequence ID" value="NZ_CBCSBW010000006.1"/>
</dbReference>
<feature type="transmembrane region" description="Helical" evidence="5">
    <location>
        <begin position="15"/>
        <end position="38"/>
    </location>
</feature>
<dbReference type="Proteomes" id="UP000229366">
    <property type="component" value="Unassembled WGS sequence"/>
</dbReference>
<dbReference type="AlphaFoldDB" id="A0A2M8VIY2"/>
<dbReference type="EMBL" id="PGTX01000005">
    <property type="protein sequence ID" value="PJI76887.1"/>
    <property type="molecule type" value="Genomic_DNA"/>
</dbReference>
<dbReference type="InterPro" id="IPR025423">
    <property type="entry name" value="TMEM205-like"/>
</dbReference>
<organism evidence="7 8">
    <name type="scientific">Polynucleobacter brandtiae</name>
    <dbReference type="NCBI Taxonomy" id="1938816"/>
    <lineage>
        <taxon>Bacteria</taxon>
        <taxon>Pseudomonadati</taxon>
        <taxon>Pseudomonadota</taxon>
        <taxon>Betaproteobacteria</taxon>
        <taxon>Burkholderiales</taxon>
        <taxon>Burkholderiaceae</taxon>
        <taxon>Polynucleobacter</taxon>
    </lineage>
</organism>
<dbReference type="OrthoDB" id="5797290at2"/>
<feature type="domain" description="TMEM205-like" evidence="6">
    <location>
        <begin position="18"/>
        <end position="115"/>
    </location>
</feature>
<name>A0A2M8VIY2_9BURK</name>
<evidence type="ECO:0000259" key="6">
    <source>
        <dbReference type="Pfam" id="PF13664"/>
    </source>
</evidence>
<feature type="transmembrane region" description="Helical" evidence="5">
    <location>
        <begin position="130"/>
        <end position="156"/>
    </location>
</feature>
<comment type="subcellular location">
    <subcellularLocation>
        <location evidence="1">Membrane</location>
    </subcellularLocation>
</comment>
<evidence type="ECO:0000313" key="8">
    <source>
        <dbReference type="Proteomes" id="UP000229366"/>
    </source>
</evidence>
<evidence type="ECO:0000313" key="7">
    <source>
        <dbReference type="EMBL" id="PJI76887.1"/>
    </source>
</evidence>
<keyword evidence="8" id="KW-1185">Reference proteome</keyword>
<feature type="transmembrane region" description="Helical" evidence="5">
    <location>
        <begin position="58"/>
        <end position="78"/>
    </location>
</feature>
<comment type="caution">
    <text evidence="7">The sequence shown here is derived from an EMBL/GenBank/DDBJ whole genome shotgun (WGS) entry which is preliminary data.</text>
</comment>
<reference evidence="7 8" key="1">
    <citation type="submission" date="2017-11" db="EMBL/GenBank/DDBJ databases">
        <title>Genomic Encyclopedia of Type Strains, Phase III (KMG-III): the genomes of soil and plant-associated and newly described type strains.</title>
        <authorList>
            <person name="Whitman W."/>
        </authorList>
    </citation>
    <scope>NUCLEOTIDE SEQUENCE [LARGE SCALE GENOMIC DNA]</scope>
    <source>
        <strain evidence="7 8">UB-Domo-W1</strain>
    </source>
</reference>
<keyword evidence="3 5" id="KW-1133">Transmembrane helix</keyword>
<dbReference type="Pfam" id="PF13664">
    <property type="entry name" value="DUF4149"/>
    <property type="match status" value="1"/>
</dbReference>
<proteinExistence type="predicted"/>
<evidence type="ECO:0000256" key="1">
    <source>
        <dbReference type="ARBA" id="ARBA00004370"/>
    </source>
</evidence>